<dbReference type="HOGENOM" id="CLU_014658_3_3_0"/>
<keyword evidence="5" id="KW-0067">ATP-binding</keyword>
<gene>
    <name evidence="9" type="ordered locus">Terro_1932</name>
</gene>
<evidence type="ECO:0000313" key="9">
    <source>
        <dbReference type="EMBL" id="AFL88219.1"/>
    </source>
</evidence>
<dbReference type="InterPro" id="IPR014729">
    <property type="entry name" value="Rossmann-like_a/b/a_fold"/>
</dbReference>
<evidence type="ECO:0000256" key="4">
    <source>
        <dbReference type="ARBA" id="ARBA00022741"/>
    </source>
</evidence>
<dbReference type="KEGG" id="trs:Terro_1932"/>
<keyword evidence="4" id="KW-0547">Nucleotide-binding</keyword>
<evidence type="ECO:0000256" key="2">
    <source>
        <dbReference type="ARBA" id="ARBA00005752"/>
    </source>
</evidence>
<evidence type="ECO:0000259" key="8">
    <source>
        <dbReference type="Pfam" id="PF13537"/>
    </source>
</evidence>
<dbReference type="InterPro" id="IPR001962">
    <property type="entry name" value="Asn_synthase"/>
</dbReference>
<dbReference type="GO" id="GO:0006529">
    <property type="term" value="P:asparagine biosynthetic process"/>
    <property type="evidence" value="ECO:0007669"/>
    <property type="project" value="InterPro"/>
</dbReference>
<comment type="similarity">
    <text evidence="2">Belongs to the asparagine synthetase family.</text>
</comment>
<sequence length="613" mass="68402">MQLGAGSLRSVLPCGGAWLGAVDEATVWEGDSGSSPVDVVFDGRLFELGKLCAELDLPEDSSEARVAAFAYLAWGAEFSERLDGEYAFALWDRRERRLVLGRDAMSRVPLYYSRPRGGFCCASEPVGLIGWAGVDASLNERALAMVLSLTASAPTDEMTTVRKGILSLKGGHVMLVGADATERTIDYWRPLGAPKLVVKDWREYAEALREAMLRAVRVRLPAKGLVASQLSSGFDSSGVTALTAQVLAEQNRPLIAYTSVPVHAVNAREIAGDRFSDEWPLAAKVAAMYPNVEHVAVRTDAADWWRALDVMSDVCGGPTGFIRNSRWYFGILEDARRRGAVAMMEGQAGNHTASYNGGFGLYDLRRSGQWMPLVRALRNRRRHGAKWKTMLGATWMPSRSAMARIQRLRRKQMPKMFELSLMRRDFYESSGLPQMEMSAMGTTMEGDRSSGAAWRFSIIRGGDMGMMGALQRRAFSMQREDPTADRRLIELCLRIPDEAFAPEGIKRELYREAFRRDLPAELLAEPLRGLQSSDFLQMFEAWIPQWQDELDRLAQSPLASRVLDLPRMQRLLDDWPKMIAGSRAKADLAYNYTFGGAIAMGRFLRRIEEAKGR</sequence>
<dbReference type="GO" id="GO:0005524">
    <property type="term" value="F:ATP binding"/>
    <property type="evidence" value="ECO:0007669"/>
    <property type="project" value="UniProtKB-KW"/>
</dbReference>
<dbReference type="InterPro" id="IPR029055">
    <property type="entry name" value="Ntn_hydrolases_N"/>
</dbReference>
<evidence type="ECO:0000313" key="10">
    <source>
        <dbReference type="Proteomes" id="UP000006056"/>
    </source>
</evidence>
<comment type="pathway">
    <text evidence="1">Amino-acid biosynthesis; L-asparagine biosynthesis; L-asparagine from L-aspartate (L-Gln route): step 1/1.</text>
</comment>
<dbReference type="PIRSF" id="PIRSF001589">
    <property type="entry name" value="Asn_synthetase_glu-h"/>
    <property type="match status" value="1"/>
</dbReference>
<protein>
    <recommendedName>
        <fullName evidence="3">asparagine synthase (glutamine-hydrolyzing)</fullName>
        <ecNumber evidence="3">6.3.5.4</ecNumber>
    </recommendedName>
</protein>
<reference evidence="9 10" key="1">
    <citation type="submission" date="2012-06" db="EMBL/GenBank/DDBJ databases">
        <title>Complete genome of Terriglobus roseus DSM 18391.</title>
        <authorList>
            <consortium name="US DOE Joint Genome Institute (JGI-PGF)"/>
            <person name="Lucas S."/>
            <person name="Copeland A."/>
            <person name="Lapidus A."/>
            <person name="Glavina del Rio T."/>
            <person name="Dalin E."/>
            <person name="Tice H."/>
            <person name="Bruce D."/>
            <person name="Goodwin L."/>
            <person name="Pitluck S."/>
            <person name="Peters L."/>
            <person name="Mikhailova N."/>
            <person name="Munk A.C.C."/>
            <person name="Kyrpides N."/>
            <person name="Mavromatis K."/>
            <person name="Ivanova N."/>
            <person name="Brettin T."/>
            <person name="Detter J.C."/>
            <person name="Han C."/>
            <person name="Larimer F."/>
            <person name="Land M."/>
            <person name="Hauser L."/>
            <person name="Markowitz V."/>
            <person name="Cheng J.-F."/>
            <person name="Hugenholtz P."/>
            <person name="Woyke T."/>
            <person name="Wu D."/>
            <person name="Brambilla E."/>
            <person name="Klenk H.-P."/>
            <person name="Eisen J.A."/>
        </authorList>
    </citation>
    <scope>NUCLEOTIDE SEQUENCE [LARGE SCALE GENOMIC DNA]</scope>
    <source>
        <strain evidence="10">DSM 18391 / NRRL B-41598 / KBS 63</strain>
    </source>
</reference>
<dbReference type="SUPFAM" id="SSF52402">
    <property type="entry name" value="Adenine nucleotide alpha hydrolases-like"/>
    <property type="match status" value="1"/>
</dbReference>
<feature type="domain" description="Glutamine amidotransferase type-2" evidence="8">
    <location>
        <begin position="38"/>
        <end position="126"/>
    </location>
</feature>
<feature type="domain" description="Asparagine synthetase" evidence="7">
    <location>
        <begin position="208"/>
        <end position="577"/>
    </location>
</feature>
<evidence type="ECO:0000256" key="6">
    <source>
        <dbReference type="ARBA" id="ARBA00048741"/>
    </source>
</evidence>
<organism evidence="9 10">
    <name type="scientific">Terriglobus roseus (strain DSM 18391 / NRRL B-41598 / KBS 63)</name>
    <dbReference type="NCBI Taxonomy" id="926566"/>
    <lineage>
        <taxon>Bacteria</taxon>
        <taxon>Pseudomonadati</taxon>
        <taxon>Acidobacteriota</taxon>
        <taxon>Terriglobia</taxon>
        <taxon>Terriglobales</taxon>
        <taxon>Acidobacteriaceae</taxon>
        <taxon>Terriglobus</taxon>
    </lineage>
</organism>
<comment type="catalytic activity">
    <reaction evidence="6">
        <text>L-aspartate + L-glutamine + ATP + H2O = L-asparagine + L-glutamate + AMP + diphosphate + H(+)</text>
        <dbReference type="Rhea" id="RHEA:12228"/>
        <dbReference type="ChEBI" id="CHEBI:15377"/>
        <dbReference type="ChEBI" id="CHEBI:15378"/>
        <dbReference type="ChEBI" id="CHEBI:29985"/>
        <dbReference type="ChEBI" id="CHEBI:29991"/>
        <dbReference type="ChEBI" id="CHEBI:30616"/>
        <dbReference type="ChEBI" id="CHEBI:33019"/>
        <dbReference type="ChEBI" id="CHEBI:58048"/>
        <dbReference type="ChEBI" id="CHEBI:58359"/>
        <dbReference type="ChEBI" id="CHEBI:456215"/>
        <dbReference type="EC" id="6.3.5.4"/>
    </reaction>
</comment>
<dbReference type="Gene3D" id="3.40.50.620">
    <property type="entry name" value="HUPs"/>
    <property type="match status" value="1"/>
</dbReference>
<evidence type="ECO:0000256" key="5">
    <source>
        <dbReference type="ARBA" id="ARBA00022840"/>
    </source>
</evidence>
<dbReference type="Gene3D" id="3.60.20.10">
    <property type="entry name" value="Glutamine Phosphoribosylpyrophosphate, subunit 1, domain 1"/>
    <property type="match status" value="1"/>
</dbReference>
<dbReference type="Pfam" id="PF13537">
    <property type="entry name" value="GATase_7"/>
    <property type="match status" value="1"/>
</dbReference>
<dbReference type="InterPro" id="IPR006426">
    <property type="entry name" value="Asn_synth_AEB"/>
</dbReference>
<evidence type="ECO:0000256" key="3">
    <source>
        <dbReference type="ARBA" id="ARBA00012737"/>
    </source>
</evidence>
<dbReference type="InterPro" id="IPR051786">
    <property type="entry name" value="ASN_synthetase/amidase"/>
</dbReference>
<dbReference type="EMBL" id="CP003379">
    <property type="protein sequence ID" value="AFL88219.1"/>
    <property type="molecule type" value="Genomic_DNA"/>
</dbReference>
<dbReference type="Proteomes" id="UP000006056">
    <property type="component" value="Chromosome"/>
</dbReference>
<dbReference type="AlphaFoldDB" id="I3ZG51"/>
<keyword evidence="10" id="KW-1185">Reference proteome</keyword>
<name>I3ZG51_TERRK</name>
<dbReference type="PANTHER" id="PTHR43284:SF1">
    <property type="entry name" value="ASPARAGINE SYNTHETASE"/>
    <property type="match status" value="1"/>
</dbReference>
<dbReference type="InterPro" id="IPR017932">
    <property type="entry name" value="GATase_2_dom"/>
</dbReference>
<dbReference type="Pfam" id="PF00733">
    <property type="entry name" value="Asn_synthase"/>
    <property type="match status" value="1"/>
</dbReference>
<proteinExistence type="inferred from homology"/>
<dbReference type="eggNOG" id="COG0367">
    <property type="taxonomic scope" value="Bacteria"/>
</dbReference>
<dbReference type="PANTHER" id="PTHR43284">
    <property type="entry name" value="ASPARAGINE SYNTHETASE (GLUTAMINE-HYDROLYZING)"/>
    <property type="match status" value="1"/>
</dbReference>
<dbReference type="EC" id="6.3.5.4" evidence="3"/>
<dbReference type="STRING" id="926566.Terro_1932"/>
<dbReference type="GO" id="GO:0004066">
    <property type="term" value="F:asparagine synthase (glutamine-hydrolyzing) activity"/>
    <property type="evidence" value="ECO:0007669"/>
    <property type="project" value="UniProtKB-EC"/>
</dbReference>
<dbReference type="SUPFAM" id="SSF56235">
    <property type="entry name" value="N-terminal nucleophile aminohydrolases (Ntn hydrolases)"/>
    <property type="match status" value="1"/>
</dbReference>
<accession>I3ZG51</accession>
<evidence type="ECO:0000256" key="1">
    <source>
        <dbReference type="ARBA" id="ARBA00005187"/>
    </source>
</evidence>
<evidence type="ECO:0000259" key="7">
    <source>
        <dbReference type="Pfam" id="PF00733"/>
    </source>
</evidence>